<reference evidence="3 4" key="1">
    <citation type="submission" date="2016-10" db="EMBL/GenBank/DDBJ databases">
        <authorList>
            <person name="de Groot N.N."/>
        </authorList>
    </citation>
    <scope>NUCLEOTIDE SEQUENCE [LARGE SCALE GENOMIC DNA]</scope>
    <source>
        <strain evidence="4">E92,LMG 26720,CCM 7988</strain>
    </source>
</reference>
<organism evidence="3 4">
    <name type="scientific">Pseudarcicella hirudinis</name>
    <dbReference type="NCBI Taxonomy" id="1079859"/>
    <lineage>
        <taxon>Bacteria</taxon>
        <taxon>Pseudomonadati</taxon>
        <taxon>Bacteroidota</taxon>
        <taxon>Cytophagia</taxon>
        <taxon>Cytophagales</taxon>
        <taxon>Flectobacillaceae</taxon>
        <taxon>Pseudarcicella</taxon>
    </lineage>
</organism>
<feature type="domain" description="HTH LytTR-type" evidence="2">
    <location>
        <begin position="171"/>
        <end position="276"/>
    </location>
</feature>
<keyword evidence="1" id="KW-0812">Transmembrane</keyword>
<evidence type="ECO:0000313" key="4">
    <source>
        <dbReference type="Proteomes" id="UP000199306"/>
    </source>
</evidence>
<feature type="transmembrane region" description="Helical" evidence="1">
    <location>
        <begin position="20"/>
        <end position="39"/>
    </location>
</feature>
<dbReference type="PANTHER" id="PTHR37299">
    <property type="entry name" value="TRANSCRIPTIONAL REGULATOR-RELATED"/>
    <property type="match status" value="1"/>
</dbReference>
<accession>A0A1I5QPP6</accession>
<dbReference type="Gene3D" id="2.40.50.1020">
    <property type="entry name" value="LytTr DNA-binding domain"/>
    <property type="match status" value="1"/>
</dbReference>
<keyword evidence="3" id="KW-0238">DNA-binding</keyword>
<keyword evidence="1" id="KW-1133">Transmembrane helix</keyword>
<feature type="transmembrane region" description="Helical" evidence="1">
    <location>
        <begin position="86"/>
        <end position="107"/>
    </location>
</feature>
<dbReference type="SMART" id="SM00850">
    <property type="entry name" value="LytTR"/>
    <property type="match status" value="1"/>
</dbReference>
<proteinExistence type="predicted"/>
<name>A0A1I5QPP6_9BACT</name>
<dbReference type="PANTHER" id="PTHR37299:SF1">
    <property type="entry name" value="STAGE 0 SPORULATION PROTEIN A HOMOLOG"/>
    <property type="match status" value="1"/>
</dbReference>
<dbReference type="InterPro" id="IPR046947">
    <property type="entry name" value="LytR-like"/>
</dbReference>
<evidence type="ECO:0000313" key="3">
    <source>
        <dbReference type="EMBL" id="SFP48057.1"/>
    </source>
</evidence>
<dbReference type="RefSeq" id="WP_092014481.1">
    <property type="nucleotide sequence ID" value="NZ_FOXH01000003.1"/>
</dbReference>
<sequence>MFSILRQPYPHSESPRKRLILSVAAGIFIAGFLDIFQPFGSSGWNNPYKLILLANFGLVTTAIMLGNFFMLTWLFPRFFKEENWTVGREIFFTVFNVLSIALGNILYGHYIGLFIIAGVGMLSMVSYTFLIGVFPSTGIAFINYIYHLKQYNHPPQPSVERVEKEDVLIKLIAENEKDSISLLSSELLFIESSDNYATLVYEKDGQVYKELIRSSLSRLEGQIDNPEIVRCHRSFIVNLSKVASVSGNAQGYKLKLKGYEMLVPVARKNSDIVKRL</sequence>
<evidence type="ECO:0000259" key="2">
    <source>
        <dbReference type="PROSITE" id="PS50930"/>
    </source>
</evidence>
<protein>
    <submittedName>
        <fullName evidence="3">LytTr DNA-binding domain-containing protein</fullName>
    </submittedName>
</protein>
<feature type="transmembrane region" description="Helical" evidence="1">
    <location>
        <begin position="113"/>
        <end position="146"/>
    </location>
</feature>
<dbReference type="OrthoDB" id="1118393at2"/>
<dbReference type="GO" id="GO:0000156">
    <property type="term" value="F:phosphorelay response regulator activity"/>
    <property type="evidence" value="ECO:0007669"/>
    <property type="project" value="InterPro"/>
</dbReference>
<dbReference type="Pfam" id="PF04397">
    <property type="entry name" value="LytTR"/>
    <property type="match status" value="1"/>
</dbReference>
<dbReference type="EMBL" id="FOXH01000003">
    <property type="protein sequence ID" value="SFP48057.1"/>
    <property type="molecule type" value="Genomic_DNA"/>
</dbReference>
<dbReference type="GO" id="GO:0003677">
    <property type="term" value="F:DNA binding"/>
    <property type="evidence" value="ECO:0007669"/>
    <property type="project" value="UniProtKB-KW"/>
</dbReference>
<dbReference type="AlphaFoldDB" id="A0A1I5QPP6"/>
<keyword evidence="1" id="KW-0472">Membrane</keyword>
<dbReference type="PROSITE" id="PS50930">
    <property type="entry name" value="HTH_LYTTR"/>
    <property type="match status" value="1"/>
</dbReference>
<gene>
    <name evidence="3" type="ORF">SAMN04515674_103298</name>
</gene>
<dbReference type="InterPro" id="IPR007492">
    <property type="entry name" value="LytTR_DNA-bd_dom"/>
</dbReference>
<dbReference type="STRING" id="1079859.SAMN04515674_103298"/>
<evidence type="ECO:0000256" key="1">
    <source>
        <dbReference type="SAM" id="Phobius"/>
    </source>
</evidence>
<dbReference type="Proteomes" id="UP000199306">
    <property type="component" value="Unassembled WGS sequence"/>
</dbReference>
<keyword evidence="4" id="KW-1185">Reference proteome</keyword>
<feature type="transmembrane region" description="Helical" evidence="1">
    <location>
        <begin position="51"/>
        <end position="74"/>
    </location>
</feature>